<evidence type="ECO:0000256" key="15">
    <source>
        <dbReference type="HAMAP-Rule" id="MF_00605"/>
    </source>
</evidence>
<dbReference type="CDD" id="cd18080">
    <property type="entry name" value="TrmD-like"/>
    <property type="match status" value="1"/>
</dbReference>
<protein>
    <recommendedName>
        <fullName evidence="6 15">tRNA (guanine-N(1)-)-methyltransferase</fullName>
        <ecNumber evidence="5 15">2.1.1.228</ecNumber>
    </recommendedName>
    <alternativeName>
        <fullName evidence="12 15">M1G-methyltransferase</fullName>
    </alternativeName>
    <alternativeName>
        <fullName evidence="13 15">tRNA [GM37] methyltransferase</fullName>
    </alternativeName>
</protein>
<evidence type="ECO:0000256" key="3">
    <source>
        <dbReference type="ARBA" id="ARBA00007630"/>
    </source>
</evidence>
<evidence type="ECO:0000313" key="20">
    <source>
        <dbReference type="EMBL" id="KJE22020.1"/>
    </source>
</evidence>
<sequence length="274" mass="29536">MRADVVTIFPAYLEPLRLSLVGRAQERGTLDVRTHDLRAWTSDVHRTVDDAPYGGGPGMVMRPEPWDAALLEIAASDPARRPRVVVPTPAGRPFSQRHAEELAREPWLVFCCGRYEGIDSRVIDTWADDEISIGDYVLAGGEVATLVILEAVARLLPGVLGNSASAADDSFSDGLLEAPVYTRPQVWRGAEVPAVLRSGDHAAVARWRRAQALRRTLLRRPDLVEHAELSDADRAVLEAVAAEVQQHAATASGAAPEGESAAGRGSAMDSPDQL</sequence>
<evidence type="ECO:0000256" key="7">
    <source>
        <dbReference type="ARBA" id="ARBA00022490"/>
    </source>
</evidence>
<comment type="subcellular location">
    <subcellularLocation>
        <location evidence="2 15 17">Cytoplasm</location>
    </subcellularLocation>
</comment>
<dbReference type="InterPro" id="IPR023148">
    <property type="entry name" value="tRNA_m1G_MeTrfase_C_sf"/>
</dbReference>
<dbReference type="Gene3D" id="3.40.1280.10">
    <property type="match status" value="1"/>
</dbReference>
<accession>A0A0D8BD74</accession>
<dbReference type="PIRSF" id="PIRSF000386">
    <property type="entry name" value="tRNA_mtase"/>
    <property type="match status" value="1"/>
</dbReference>
<evidence type="ECO:0000256" key="18">
    <source>
        <dbReference type="SAM" id="MobiDB-lite"/>
    </source>
</evidence>
<proteinExistence type="inferred from homology"/>
<comment type="similarity">
    <text evidence="3 15 17">Belongs to the RNA methyltransferase TrmD family.</text>
</comment>
<evidence type="ECO:0000256" key="16">
    <source>
        <dbReference type="PIRSR" id="PIRSR000386-1"/>
    </source>
</evidence>
<comment type="catalytic activity">
    <reaction evidence="14 15 17">
        <text>guanosine(37) in tRNA + S-adenosyl-L-methionine = N(1)-methylguanosine(37) in tRNA + S-adenosyl-L-homocysteine + H(+)</text>
        <dbReference type="Rhea" id="RHEA:36899"/>
        <dbReference type="Rhea" id="RHEA-COMP:10145"/>
        <dbReference type="Rhea" id="RHEA-COMP:10147"/>
        <dbReference type="ChEBI" id="CHEBI:15378"/>
        <dbReference type="ChEBI" id="CHEBI:57856"/>
        <dbReference type="ChEBI" id="CHEBI:59789"/>
        <dbReference type="ChEBI" id="CHEBI:73542"/>
        <dbReference type="ChEBI" id="CHEBI:74269"/>
        <dbReference type="EC" id="2.1.1.228"/>
    </reaction>
</comment>
<dbReference type="FunFam" id="1.10.1270.20:FF:000001">
    <property type="entry name" value="tRNA (guanine-N(1)-)-methyltransferase"/>
    <property type="match status" value="1"/>
</dbReference>
<dbReference type="InterPro" id="IPR002649">
    <property type="entry name" value="tRNA_m1G_MeTrfase_TrmD"/>
</dbReference>
<name>A0A0D8BD74_9ACTN</name>
<keyword evidence="7 15" id="KW-0963">Cytoplasm</keyword>
<evidence type="ECO:0000256" key="11">
    <source>
        <dbReference type="ARBA" id="ARBA00022694"/>
    </source>
</evidence>
<keyword evidence="11 15" id="KW-0819">tRNA processing</keyword>
<dbReference type="EC" id="2.1.1.228" evidence="5 15"/>
<evidence type="ECO:0000256" key="8">
    <source>
        <dbReference type="ARBA" id="ARBA00022603"/>
    </source>
</evidence>
<evidence type="ECO:0000256" key="12">
    <source>
        <dbReference type="ARBA" id="ARBA00029736"/>
    </source>
</evidence>
<evidence type="ECO:0000256" key="5">
    <source>
        <dbReference type="ARBA" id="ARBA00012807"/>
    </source>
</evidence>
<gene>
    <name evidence="15" type="primary">trmD</name>
    <name evidence="20" type="ORF">FF36_03610</name>
</gene>
<keyword evidence="21" id="KW-1185">Reference proteome</keyword>
<evidence type="ECO:0000256" key="17">
    <source>
        <dbReference type="RuleBase" id="RU003464"/>
    </source>
</evidence>
<dbReference type="Pfam" id="PF01746">
    <property type="entry name" value="tRNA_m1G_MT"/>
    <property type="match status" value="1"/>
</dbReference>
<dbReference type="OrthoDB" id="9807416at2"/>
<dbReference type="PANTHER" id="PTHR46417:SF1">
    <property type="entry name" value="TRNA (GUANINE-N(1)-)-METHYLTRANSFERASE"/>
    <property type="match status" value="1"/>
</dbReference>
<dbReference type="FunFam" id="3.40.1280.10:FF:000001">
    <property type="entry name" value="tRNA (guanine-N(1)-)-methyltransferase"/>
    <property type="match status" value="1"/>
</dbReference>
<evidence type="ECO:0000256" key="2">
    <source>
        <dbReference type="ARBA" id="ARBA00004496"/>
    </source>
</evidence>
<evidence type="ECO:0000256" key="14">
    <source>
        <dbReference type="ARBA" id="ARBA00047783"/>
    </source>
</evidence>
<dbReference type="InterPro" id="IPR029028">
    <property type="entry name" value="Alpha/beta_knot_MTases"/>
</dbReference>
<comment type="function">
    <text evidence="1 15 17">Specifically methylates guanosine-37 in various tRNAs.</text>
</comment>
<dbReference type="GO" id="GO:0052906">
    <property type="term" value="F:tRNA (guanine(37)-N1)-methyltransferase activity"/>
    <property type="evidence" value="ECO:0007669"/>
    <property type="project" value="UniProtKB-UniRule"/>
</dbReference>
<evidence type="ECO:0000256" key="6">
    <source>
        <dbReference type="ARBA" id="ARBA00014679"/>
    </source>
</evidence>
<keyword evidence="10 15" id="KW-0949">S-adenosyl-L-methionine</keyword>
<dbReference type="InterPro" id="IPR016009">
    <property type="entry name" value="tRNA_MeTrfase_TRMD/TRM10"/>
</dbReference>
<keyword evidence="9 15" id="KW-0808">Transferase</keyword>
<organism evidence="20 21">
    <name type="scientific">Frankia torreyi</name>
    <dbReference type="NCBI Taxonomy" id="1856"/>
    <lineage>
        <taxon>Bacteria</taxon>
        <taxon>Bacillati</taxon>
        <taxon>Actinomycetota</taxon>
        <taxon>Actinomycetes</taxon>
        <taxon>Frankiales</taxon>
        <taxon>Frankiaceae</taxon>
        <taxon>Frankia</taxon>
    </lineage>
</organism>
<dbReference type="GO" id="GO:0005829">
    <property type="term" value="C:cytosol"/>
    <property type="evidence" value="ECO:0007669"/>
    <property type="project" value="TreeGrafter"/>
</dbReference>
<evidence type="ECO:0000313" key="21">
    <source>
        <dbReference type="Proteomes" id="UP000032545"/>
    </source>
</evidence>
<evidence type="ECO:0000259" key="19">
    <source>
        <dbReference type="Pfam" id="PF01746"/>
    </source>
</evidence>
<dbReference type="AlphaFoldDB" id="A0A0D8BD74"/>
<dbReference type="Proteomes" id="UP000032545">
    <property type="component" value="Unassembled WGS sequence"/>
</dbReference>
<comment type="subunit">
    <text evidence="4 15 17">Homodimer.</text>
</comment>
<dbReference type="NCBIfam" id="NF000648">
    <property type="entry name" value="PRK00026.1"/>
    <property type="match status" value="1"/>
</dbReference>
<feature type="domain" description="tRNA methyltransferase TRMD/TRM10-type" evidence="19">
    <location>
        <begin position="1"/>
        <end position="225"/>
    </location>
</feature>
<feature type="compositionally biased region" description="Low complexity" evidence="18">
    <location>
        <begin position="246"/>
        <end position="267"/>
    </location>
</feature>
<dbReference type="RefSeq" id="WP_044886246.1">
    <property type="nucleotide sequence ID" value="NZ_JYFN01000028.1"/>
</dbReference>
<keyword evidence="8 15" id="KW-0489">Methyltransferase</keyword>
<reference evidence="20 21" key="2">
    <citation type="journal article" date="2016" name="Genome Announc.">
        <title>Permanent Draft Genome Sequences for Two Variants of Frankia sp. Strain CpI1, the First Frankia Strain Isolated from Root Nodules of Comptonia peregrina.</title>
        <authorList>
            <person name="Oshone R."/>
            <person name="Hurst S.G.IV."/>
            <person name="Abebe-Akele F."/>
            <person name="Simpson S."/>
            <person name="Morris K."/>
            <person name="Thomas W.K."/>
            <person name="Tisa L.S."/>
        </authorList>
    </citation>
    <scope>NUCLEOTIDE SEQUENCE [LARGE SCALE GENOMIC DNA]</scope>
    <source>
        <strain evidence="21">CpI1-S</strain>
    </source>
</reference>
<evidence type="ECO:0000256" key="13">
    <source>
        <dbReference type="ARBA" id="ARBA00033392"/>
    </source>
</evidence>
<reference evidence="21" key="1">
    <citation type="submission" date="2015-02" db="EMBL/GenBank/DDBJ databases">
        <title>Draft Genome of Frankia sp. CpI1-S.</title>
        <authorList>
            <person name="Oshone R.T."/>
            <person name="Ngom M."/>
            <person name="Ghodhbane-Gtari F."/>
            <person name="Gtari M."/>
            <person name="Morris K."/>
            <person name="Thomas K."/>
            <person name="Sen A."/>
            <person name="Tisa L.S."/>
        </authorList>
    </citation>
    <scope>NUCLEOTIDE SEQUENCE [LARGE SCALE GENOMIC DNA]</scope>
    <source>
        <strain evidence="21">CpI1-S</strain>
    </source>
</reference>
<dbReference type="Gene3D" id="1.10.1270.20">
    <property type="entry name" value="tRNA(m1g37)methyltransferase, domain 2"/>
    <property type="match status" value="1"/>
</dbReference>
<evidence type="ECO:0000256" key="1">
    <source>
        <dbReference type="ARBA" id="ARBA00002634"/>
    </source>
</evidence>
<feature type="region of interest" description="Disordered" evidence="18">
    <location>
        <begin position="246"/>
        <end position="274"/>
    </location>
</feature>
<comment type="caution">
    <text evidence="20">The sequence shown here is derived from an EMBL/GenBank/DDBJ whole genome shotgun (WGS) entry which is preliminary data.</text>
</comment>
<evidence type="ECO:0000256" key="9">
    <source>
        <dbReference type="ARBA" id="ARBA00022679"/>
    </source>
</evidence>
<dbReference type="PANTHER" id="PTHR46417">
    <property type="entry name" value="TRNA (GUANINE-N(1)-)-METHYLTRANSFERASE"/>
    <property type="match status" value="1"/>
</dbReference>
<dbReference type="GO" id="GO:0002939">
    <property type="term" value="P:tRNA N1-guanine methylation"/>
    <property type="evidence" value="ECO:0007669"/>
    <property type="project" value="TreeGrafter"/>
</dbReference>
<dbReference type="HAMAP" id="MF_00605">
    <property type="entry name" value="TrmD"/>
    <property type="match status" value="1"/>
</dbReference>
<evidence type="ECO:0000256" key="4">
    <source>
        <dbReference type="ARBA" id="ARBA00011738"/>
    </source>
</evidence>
<dbReference type="NCBIfam" id="TIGR00088">
    <property type="entry name" value="trmD"/>
    <property type="match status" value="1"/>
</dbReference>
<dbReference type="SUPFAM" id="SSF75217">
    <property type="entry name" value="alpha/beta knot"/>
    <property type="match status" value="1"/>
</dbReference>
<feature type="binding site" evidence="15 16">
    <location>
        <position position="113"/>
    </location>
    <ligand>
        <name>S-adenosyl-L-methionine</name>
        <dbReference type="ChEBI" id="CHEBI:59789"/>
    </ligand>
</feature>
<dbReference type="PATRIC" id="fig|1502723.3.peg.3060"/>
<dbReference type="InterPro" id="IPR029026">
    <property type="entry name" value="tRNA_m1G_MTases_N"/>
</dbReference>
<dbReference type="EMBL" id="JYFN01000028">
    <property type="protein sequence ID" value="KJE22020.1"/>
    <property type="molecule type" value="Genomic_DNA"/>
</dbReference>
<evidence type="ECO:0000256" key="10">
    <source>
        <dbReference type="ARBA" id="ARBA00022691"/>
    </source>
</evidence>
<feature type="binding site" evidence="15 16">
    <location>
        <begin position="133"/>
        <end position="138"/>
    </location>
    <ligand>
        <name>S-adenosyl-L-methionine</name>
        <dbReference type="ChEBI" id="CHEBI:59789"/>
    </ligand>
</feature>